<dbReference type="EMBL" id="UOEN01000117">
    <property type="protein sequence ID" value="VAW12668.1"/>
    <property type="molecule type" value="Genomic_DNA"/>
</dbReference>
<accession>A0A3B0T403</accession>
<dbReference type="Pfam" id="PF07238">
    <property type="entry name" value="PilZ"/>
    <property type="match status" value="1"/>
</dbReference>
<reference evidence="2" key="1">
    <citation type="submission" date="2018-06" db="EMBL/GenBank/DDBJ databases">
        <authorList>
            <person name="Zhirakovskaya E."/>
        </authorList>
    </citation>
    <scope>NUCLEOTIDE SEQUENCE</scope>
</reference>
<feature type="domain" description="PilZ" evidence="1">
    <location>
        <begin position="3"/>
        <end position="93"/>
    </location>
</feature>
<evidence type="ECO:0000259" key="1">
    <source>
        <dbReference type="Pfam" id="PF07238"/>
    </source>
</evidence>
<dbReference type="SUPFAM" id="SSF141371">
    <property type="entry name" value="PilZ domain-like"/>
    <property type="match status" value="1"/>
</dbReference>
<protein>
    <recommendedName>
        <fullName evidence="1">PilZ domain-containing protein</fullName>
    </recommendedName>
</protein>
<gene>
    <name evidence="2" type="ORF">MNBD_BACTEROID05-843</name>
</gene>
<dbReference type="InterPro" id="IPR009875">
    <property type="entry name" value="PilZ_domain"/>
</dbReference>
<organism evidence="2">
    <name type="scientific">hydrothermal vent metagenome</name>
    <dbReference type="NCBI Taxonomy" id="652676"/>
    <lineage>
        <taxon>unclassified sequences</taxon>
        <taxon>metagenomes</taxon>
        <taxon>ecological metagenomes</taxon>
    </lineage>
</organism>
<dbReference type="GO" id="GO:0035438">
    <property type="term" value="F:cyclic-di-GMP binding"/>
    <property type="evidence" value="ECO:0007669"/>
    <property type="project" value="InterPro"/>
</dbReference>
<proteinExistence type="predicted"/>
<dbReference type="Gene3D" id="2.40.10.220">
    <property type="entry name" value="predicted glycosyltransferase like domains"/>
    <property type="match status" value="1"/>
</dbReference>
<name>A0A3B0T403_9ZZZZ</name>
<evidence type="ECO:0000313" key="2">
    <source>
        <dbReference type="EMBL" id="VAW12668.1"/>
    </source>
</evidence>
<dbReference type="AlphaFoldDB" id="A0A3B0T403"/>
<sequence>MDEKRQLKRIDFNRAVSYQLTDQSLCVGSVGCDISESGIRLHVNDFVALGKKLLLNIQLQPGKLVECCAQVVWVTKDSFSDKYQIGLEFAATDSIYNAQKKIHDFASQE</sequence>